<feature type="transmembrane region" description="Helical" evidence="1">
    <location>
        <begin position="160"/>
        <end position="181"/>
    </location>
</feature>
<reference evidence="2 3" key="1">
    <citation type="journal article" date="2019" name="Nat. Ecol. Evol.">
        <title>Megaphylogeny resolves global patterns of mushroom evolution.</title>
        <authorList>
            <person name="Varga T."/>
            <person name="Krizsan K."/>
            <person name="Foldi C."/>
            <person name="Dima B."/>
            <person name="Sanchez-Garcia M."/>
            <person name="Sanchez-Ramirez S."/>
            <person name="Szollosi G.J."/>
            <person name="Szarkandi J.G."/>
            <person name="Papp V."/>
            <person name="Albert L."/>
            <person name="Andreopoulos W."/>
            <person name="Angelini C."/>
            <person name="Antonin V."/>
            <person name="Barry K.W."/>
            <person name="Bougher N.L."/>
            <person name="Buchanan P."/>
            <person name="Buyck B."/>
            <person name="Bense V."/>
            <person name="Catcheside P."/>
            <person name="Chovatia M."/>
            <person name="Cooper J."/>
            <person name="Damon W."/>
            <person name="Desjardin D."/>
            <person name="Finy P."/>
            <person name="Geml J."/>
            <person name="Haridas S."/>
            <person name="Hughes K."/>
            <person name="Justo A."/>
            <person name="Karasinski D."/>
            <person name="Kautmanova I."/>
            <person name="Kiss B."/>
            <person name="Kocsube S."/>
            <person name="Kotiranta H."/>
            <person name="LaButti K.M."/>
            <person name="Lechner B.E."/>
            <person name="Liimatainen K."/>
            <person name="Lipzen A."/>
            <person name="Lukacs Z."/>
            <person name="Mihaltcheva S."/>
            <person name="Morgado L.N."/>
            <person name="Niskanen T."/>
            <person name="Noordeloos M.E."/>
            <person name="Ohm R.A."/>
            <person name="Ortiz-Santana B."/>
            <person name="Ovrebo C."/>
            <person name="Racz N."/>
            <person name="Riley R."/>
            <person name="Savchenko A."/>
            <person name="Shiryaev A."/>
            <person name="Soop K."/>
            <person name="Spirin V."/>
            <person name="Szebenyi C."/>
            <person name="Tomsovsky M."/>
            <person name="Tulloss R.E."/>
            <person name="Uehling J."/>
            <person name="Grigoriev I.V."/>
            <person name="Vagvolgyi C."/>
            <person name="Papp T."/>
            <person name="Martin F.M."/>
            <person name="Miettinen O."/>
            <person name="Hibbett D.S."/>
            <person name="Nagy L.G."/>
        </authorList>
    </citation>
    <scope>NUCLEOTIDE SEQUENCE [LARGE SCALE GENOMIC DNA]</scope>
    <source>
        <strain evidence="2 3">CBS 962.96</strain>
    </source>
</reference>
<evidence type="ECO:0000313" key="2">
    <source>
        <dbReference type="EMBL" id="THV08330.1"/>
    </source>
</evidence>
<dbReference type="AlphaFoldDB" id="A0A4S8MY17"/>
<evidence type="ECO:0000256" key="1">
    <source>
        <dbReference type="SAM" id="Phobius"/>
    </source>
</evidence>
<proteinExistence type="predicted"/>
<organism evidence="2 3">
    <name type="scientific">Dendrothele bispora (strain CBS 962.96)</name>
    <dbReference type="NCBI Taxonomy" id="1314807"/>
    <lineage>
        <taxon>Eukaryota</taxon>
        <taxon>Fungi</taxon>
        <taxon>Dikarya</taxon>
        <taxon>Basidiomycota</taxon>
        <taxon>Agaricomycotina</taxon>
        <taxon>Agaricomycetes</taxon>
        <taxon>Agaricomycetidae</taxon>
        <taxon>Agaricales</taxon>
        <taxon>Agaricales incertae sedis</taxon>
        <taxon>Dendrothele</taxon>
    </lineage>
</organism>
<protein>
    <submittedName>
        <fullName evidence="2">Uncharacterized protein</fullName>
    </submittedName>
</protein>
<keyword evidence="1" id="KW-0812">Transmembrane</keyword>
<name>A0A4S8MY17_DENBC</name>
<dbReference type="EMBL" id="ML179035">
    <property type="protein sequence ID" value="THV08330.1"/>
    <property type="molecule type" value="Genomic_DNA"/>
</dbReference>
<keyword evidence="1" id="KW-0472">Membrane</keyword>
<keyword evidence="3" id="KW-1185">Reference proteome</keyword>
<gene>
    <name evidence="2" type="ORF">K435DRAFT_740364</name>
</gene>
<feature type="transmembrane region" description="Helical" evidence="1">
    <location>
        <begin position="300"/>
        <end position="320"/>
    </location>
</feature>
<dbReference type="Proteomes" id="UP000297245">
    <property type="component" value="Unassembled WGS sequence"/>
</dbReference>
<accession>A0A4S8MY17</accession>
<feature type="transmembrane region" description="Helical" evidence="1">
    <location>
        <begin position="274"/>
        <end position="294"/>
    </location>
</feature>
<keyword evidence="1" id="KW-1133">Transmembrane helix</keyword>
<feature type="transmembrane region" description="Helical" evidence="1">
    <location>
        <begin position="187"/>
        <end position="207"/>
    </location>
</feature>
<evidence type="ECO:0000313" key="3">
    <source>
        <dbReference type="Proteomes" id="UP000297245"/>
    </source>
</evidence>
<sequence>MSSVHSNNKSFTLDSSGLAGFFGGEEAVSAMTTVHFYEGREWLGWYNSPGSWFVAKQYAKLTRGRFWRGLFPGDEIEPAEIFDLGGKRTPKFIGAISGTKLEETGHLGYLLMNHYGSLKSEWTTAESKANLYNVSVARLKIPSNVSGNASSRYNVEKKNILILFASFVPISTSVGTCIACAVFDDWFAFALIALGIVANGFTCLVIGSGELFVNRANSAPAAPPGDGVLIGKKMVSVVLGDEIAISQVTRGSFNLDFENSVFRRISQRLGLSDYTEVGICCILLAVQFLAQILFVPQATLFGQIMFLSSFAMSWCYNALLSSIEKEKMQRDVFLSEDVLCNKYSEKCVLGSWTAVAVFVILVLKPEKPLLVLDEIIPNKTDVWTAFKDKVVGYLEDIKEGGLEFSDLPEFSFNMAELDGEMTNQQKLIETLEKYANEACTCYRAREWDKRDTVEQRTPQARDSKGKRWSWDWRSTWTSKETYSEVPPPETPV</sequence>
<dbReference type="OrthoDB" id="2366471at2759"/>